<evidence type="ECO:0000259" key="1">
    <source>
        <dbReference type="PROSITE" id="PS51819"/>
    </source>
</evidence>
<dbReference type="AlphaFoldDB" id="A0A3Q9J0K7"/>
<reference evidence="2 3" key="1">
    <citation type="submission" date="2018-08" db="EMBL/GenBank/DDBJ databases">
        <title>Microbacterium lemovicicum sp. nov., a bacterium isolated from a natural uranium-rich soil.</title>
        <authorList>
            <person name="ORTET P."/>
        </authorList>
    </citation>
    <scope>NUCLEOTIDE SEQUENCE [LARGE SCALE GENOMIC DNA]</scope>
    <source>
        <strain evidence="2 3">Viu22</strain>
    </source>
</reference>
<dbReference type="SUPFAM" id="SSF54593">
    <property type="entry name" value="Glyoxalase/Bleomycin resistance protein/Dihydroxybiphenyl dioxygenase"/>
    <property type="match status" value="1"/>
</dbReference>
<dbReference type="EMBL" id="CP031423">
    <property type="protein sequence ID" value="AZS38505.1"/>
    <property type="molecule type" value="Genomic_DNA"/>
</dbReference>
<dbReference type="Pfam" id="PF00903">
    <property type="entry name" value="Glyoxalase"/>
    <property type="match status" value="1"/>
</dbReference>
<dbReference type="KEGG" id="mlv:CVS47_03163"/>
<sequence>MSTSIFVNIATTDLERAKAFYTGLGATINPNFTDDNAACLVWSDDVYFMVLKREFMATFTEKEIGDPTLTTTALVSLSRDSRDAVDAAVAAATTHGGRELREAQDYGFMYSRDIEDPDGNEVGFLWMDPKAAEIGPEAYMAEQAQA</sequence>
<dbReference type="Proteomes" id="UP000276888">
    <property type="component" value="Chromosome"/>
</dbReference>
<keyword evidence="3" id="KW-1185">Reference proteome</keyword>
<accession>A0A3Q9J0K7</accession>
<dbReference type="RefSeq" id="WP_127096928.1">
    <property type="nucleotide sequence ID" value="NZ_CP031423.1"/>
</dbReference>
<dbReference type="InterPro" id="IPR029068">
    <property type="entry name" value="Glyas_Bleomycin-R_OHBP_Dase"/>
</dbReference>
<gene>
    <name evidence="2" type="ORF">CVS47_03163</name>
</gene>
<evidence type="ECO:0000313" key="2">
    <source>
        <dbReference type="EMBL" id="AZS38505.1"/>
    </source>
</evidence>
<dbReference type="PANTHER" id="PTHR36503:SF2">
    <property type="entry name" value="BLR2408 PROTEIN"/>
    <property type="match status" value="1"/>
</dbReference>
<dbReference type="PROSITE" id="PS51819">
    <property type="entry name" value="VOC"/>
    <property type="match status" value="1"/>
</dbReference>
<proteinExistence type="predicted"/>
<dbReference type="InterPro" id="IPR037523">
    <property type="entry name" value="VOC_core"/>
</dbReference>
<dbReference type="Gene3D" id="3.10.180.10">
    <property type="entry name" value="2,3-Dihydroxybiphenyl 1,2-Dioxygenase, domain 1"/>
    <property type="match status" value="1"/>
</dbReference>
<dbReference type="InterPro" id="IPR004360">
    <property type="entry name" value="Glyas_Fos-R_dOase_dom"/>
</dbReference>
<evidence type="ECO:0000313" key="3">
    <source>
        <dbReference type="Proteomes" id="UP000276888"/>
    </source>
</evidence>
<dbReference type="OrthoDB" id="4265398at2"/>
<protein>
    <recommendedName>
        <fullName evidence="1">VOC domain-containing protein</fullName>
    </recommendedName>
</protein>
<organism evidence="2 3">
    <name type="scientific">Microbacterium lemovicicum</name>
    <dbReference type="NCBI Taxonomy" id="1072463"/>
    <lineage>
        <taxon>Bacteria</taxon>
        <taxon>Bacillati</taxon>
        <taxon>Actinomycetota</taxon>
        <taxon>Actinomycetes</taxon>
        <taxon>Micrococcales</taxon>
        <taxon>Microbacteriaceae</taxon>
        <taxon>Microbacterium</taxon>
    </lineage>
</organism>
<name>A0A3Q9J0K7_9MICO</name>
<feature type="domain" description="VOC" evidence="1">
    <location>
        <begin position="3"/>
        <end position="127"/>
    </location>
</feature>
<dbReference type="PANTHER" id="PTHR36503">
    <property type="entry name" value="BLR2520 PROTEIN"/>
    <property type="match status" value="1"/>
</dbReference>